<gene>
    <name evidence="1" type="ORF">BJP51_26660</name>
</gene>
<evidence type="ECO:0000313" key="2">
    <source>
        <dbReference type="Proteomes" id="UP000187465"/>
    </source>
</evidence>
<evidence type="ECO:0000313" key="1">
    <source>
        <dbReference type="EMBL" id="OMD26776.1"/>
    </source>
</evidence>
<dbReference type="RefSeq" id="WP_076179540.1">
    <property type="nucleotide sequence ID" value="NZ_MKQP01000040.1"/>
</dbReference>
<dbReference type="EMBL" id="MKQP01000040">
    <property type="protein sequence ID" value="OMD26776.1"/>
    <property type="molecule type" value="Genomic_DNA"/>
</dbReference>
<name>A0A1R0X1R6_9BACL</name>
<reference evidence="1 2" key="1">
    <citation type="submission" date="2016-10" db="EMBL/GenBank/DDBJ databases">
        <title>Paenibacillus species isolates.</title>
        <authorList>
            <person name="Beno S.M."/>
        </authorList>
    </citation>
    <scope>NUCLEOTIDE SEQUENCE [LARGE SCALE GENOMIC DNA]</scope>
    <source>
        <strain evidence="1 2">FSL H7-0604</strain>
    </source>
</reference>
<comment type="caution">
    <text evidence="1">The sequence shown here is derived from an EMBL/GenBank/DDBJ whole genome shotgun (WGS) entry which is preliminary data.</text>
</comment>
<organism evidence="1 2">
    <name type="scientific">Paenibacillus odorifer</name>
    <dbReference type="NCBI Taxonomy" id="189426"/>
    <lineage>
        <taxon>Bacteria</taxon>
        <taxon>Bacillati</taxon>
        <taxon>Bacillota</taxon>
        <taxon>Bacilli</taxon>
        <taxon>Bacillales</taxon>
        <taxon>Paenibacillaceae</taxon>
        <taxon>Paenibacillus</taxon>
    </lineage>
</organism>
<dbReference type="Proteomes" id="UP000187465">
    <property type="component" value="Unassembled WGS sequence"/>
</dbReference>
<dbReference type="AlphaFoldDB" id="A0A1R0X1R6"/>
<accession>A0A1R0X1R6</accession>
<proteinExistence type="predicted"/>
<protein>
    <submittedName>
        <fullName evidence="1">Uncharacterized protein</fullName>
    </submittedName>
</protein>
<sequence length="107" mass="12388">MSEWELIKSAGIARIEKCVAEFQVWELYKTPYGKFKVKVYQRTQGEFVGYTNIMVKNAFDGTPECGVGYGSTTAEALENTIQNLLELLNFKQQFNEEDFEWSDPHDF</sequence>